<dbReference type="PANTHER" id="PTHR45969">
    <property type="entry name" value="RING ZINC FINGER PROTEIN-RELATED"/>
    <property type="match status" value="1"/>
</dbReference>
<dbReference type="Gramene" id="Kaladp0062s0011.1.v1.1">
    <property type="protein sequence ID" value="Kaladp0062s0011.1.v1.1.CDS.1"/>
    <property type="gene ID" value="Kaladp0062s0011.v1.1"/>
</dbReference>
<dbReference type="EnsemblPlants" id="Kaladp0062s0011.1.v1.1">
    <property type="protein sequence ID" value="Kaladp0062s0011.1.v1.1.CDS.1"/>
    <property type="gene ID" value="Kaladp0062s0011.v1.1"/>
</dbReference>
<dbReference type="Gene3D" id="3.30.40.10">
    <property type="entry name" value="Zinc/RING finger domain, C3HC4 (zinc finger)"/>
    <property type="match status" value="1"/>
</dbReference>
<dbReference type="GO" id="GO:0008270">
    <property type="term" value="F:zinc ion binding"/>
    <property type="evidence" value="ECO:0007669"/>
    <property type="project" value="UniProtKB-KW"/>
</dbReference>
<protein>
    <recommendedName>
        <fullName evidence="5">RING-type domain-containing protein</fullName>
    </recommendedName>
</protein>
<dbReference type="SUPFAM" id="SSF57850">
    <property type="entry name" value="RING/U-box"/>
    <property type="match status" value="1"/>
</dbReference>
<reference evidence="6" key="1">
    <citation type="submission" date="2021-01" db="UniProtKB">
        <authorList>
            <consortium name="EnsemblPlants"/>
        </authorList>
    </citation>
    <scope>IDENTIFICATION</scope>
</reference>
<dbReference type="SMART" id="SM00184">
    <property type="entry name" value="RING"/>
    <property type="match status" value="1"/>
</dbReference>
<proteinExistence type="predicted"/>
<evidence type="ECO:0000256" key="3">
    <source>
        <dbReference type="ARBA" id="ARBA00022833"/>
    </source>
</evidence>
<dbReference type="GO" id="GO:0016567">
    <property type="term" value="P:protein ubiquitination"/>
    <property type="evidence" value="ECO:0007669"/>
    <property type="project" value="TreeGrafter"/>
</dbReference>
<evidence type="ECO:0000256" key="4">
    <source>
        <dbReference type="PROSITE-ProRule" id="PRU00175"/>
    </source>
</evidence>
<feature type="domain" description="RING-type" evidence="5">
    <location>
        <begin position="89"/>
        <end position="131"/>
    </location>
</feature>
<keyword evidence="1" id="KW-0479">Metal-binding</keyword>
<dbReference type="InterPro" id="IPR013083">
    <property type="entry name" value="Znf_RING/FYVE/PHD"/>
</dbReference>
<organism evidence="6 7">
    <name type="scientific">Kalanchoe fedtschenkoi</name>
    <name type="common">Lavender scallops</name>
    <name type="synonym">South American air plant</name>
    <dbReference type="NCBI Taxonomy" id="63787"/>
    <lineage>
        <taxon>Eukaryota</taxon>
        <taxon>Viridiplantae</taxon>
        <taxon>Streptophyta</taxon>
        <taxon>Embryophyta</taxon>
        <taxon>Tracheophyta</taxon>
        <taxon>Spermatophyta</taxon>
        <taxon>Magnoliopsida</taxon>
        <taxon>eudicotyledons</taxon>
        <taxon>Gunneridae</taxon>
        <taxon>Pentapetalae</taxon>
        <taxon>Saxifragales</taxon>
        <taxon>Crassulaceae</taxon>
        <taxon>Kalanchoe</taxon>
    </lineage>
</organism>
<evidence type="ECO:0000259" key="5">
    <source>
        <dbReference type="PROSITE" id="PS50089"/>
    </source>
</evidence>
<keyword evidence="2 4" id="KW-0863">Zinc-finger</keyword>
<evidence type="ECO:0000313" key="6">
    <source>
        <dbReference type="EnsemblPlants" id="Kaladp0062s0011.1.v1.1.CDS.1"/>
    </source>
</evidence>
<evidence type="ECO:0000256" key="1">
    <source>
        <dbReference type="ARBA" id="ARBA00022723"/>
    </source>
</evidence>
<dbReference type="Proteomes" id="UP000594263">
    <property type="component" value="Unplaced"/>
</dbReference>
<dbReference type="InterPro" id="IPR001841">
    <property type="entry name" value="Znf_RING"/>
</dbReference>
<keyword evidence="7" id="KW-1185">Reference proteome</keyword>
<sequence length="157" mass="16995">MGLQSQLNDVSTDSIPLLLIATIAGGVSHLRSIILTLLHFLHLHRVPPTLDHAALLLGSGLSSLVVLADQLNVNRISSHRYGDGPAADCVVCLCGLTEGDQVRRLPCRHVFHKSCFDGWLDHLNFNCPLCRSPLVDAGCAAEQRRIGADALAWFGVR</sequence>
<name>A0A7N0UDV8_KALFE</name>
<dbReference type="Pfam" id="PF13639">
    <property type="entry name" value="zf-RING_2"/>
    <property type="match status" value="1"/>
</dbReference>
<dbReference type="AlphaFoldDB" id="A0A7N0UDV8"/>
<keyword evidence="3" id="KW-0862">Zinc</keyword>
<evidence type="ECO:0000313" key="7">
    <source>
        <dbReference type="Proteomes" id="UP000594263"/>
    </source>
</evidence>
<accession>A0A7N0UDV8</accession>
<dbReference type="PROSITE" id="PS50089">
    <property type="entry name" value="ZF_RING_2"/>
    <property type="match status" value="1"/>
</dbReference>
<dbReference type="PANTHER" id="PTHR45969:SF5">
    <property type="entry name" value="E3 UBIQUITIN-PROTEIN LIGASE RHA2A"/>
    <property type="match status" value="1"/>
</dbReference>
<evidence type="ECO:0000256" key="2">
    <source>
        <dbReference type="ARBA" id="ARBA00022771"/>
    </source>
</evidence>
<dbReference type="OMA" id="ARFHTHQ"/>
<dbReference type="GO" id="GO:0061630">
    <property type="term" value="F:ubiquitin protein ligase activity"/>
    <property type="evidence" value="ECO:0007669"/>
    <property type="project" value="TreeGrafter"/>
</dbReference>